<dbReference type="PANTHER" id="PTHR10357">
    <property type="entry name" value="ALPHA-AMYLASE FAMILY MEMBER"/>
    <property type="match status" value="1"/>
</dbReference>
<gene>
    <name evidence="2" type="ORF">N1F79_06415</name>
</gene>
<dbReference type="InterPro" id="IPR006047">
    <property type="entry name" value="GH13_cat_dom"/>
</dbReference>
<dbReference type="PROSITE" id="PS51257">
    <property type="entry name" value="PROKAR_LIPOPROTEIN"/>
    <property type="match status" value="1"/>
</dbReference>
<comment type="caution">
    <text evidence="2">The sequence shown here is derived from an EMBL/GenBank/DDBJ whole genome shotgun (WGS) entry which is preliminary data.</text>
</comment>
<dbReference type="CDD" id="cd11349">
    <property type="entry name" value="AmyAc_3"/>
    <property type="match status" value="1"/>
</dbReference>
<accession>A0ABU7XSH7</accession>
<dbReference type="Pfam" id="PF00128">
    <property type="entry name" value="Alpha-amylase"/>
    <property type="match status" value="2"/>
</dbReference>
<evidence type="ECO:0000259" key="1">
    <source>
        <dbReference type="SMART" id="SM00642"/>
    </source>
</evidence>
<dbReference type="EMBL" id="JAODOP010000004">
    <property type="protein sequence ID" value="MEF3832755.1"/>
    <property type="molecule type" value="Genomic_DNA"/>
</dbReference>
<dbReference type="SMART" id="SM00642">
    <property type="entry name" value="Aamy"/>
    <property type="match status" value="1"/>
</dbReference>
<proteinExistence type="predicted"/>
<keyword evidence="3" id="KW-1185">Reference proteome</keyword>
<name>A0ABU7XSH7_9FLAO</name>
<dbReference type="RefSeq" id="WP_303305125.1">
    <property type="nucleotide sequence ID" value="NZ_JAODOP010000004.1"/>
</dbReference>
<sequence>MNKLHALLILLFLGMFVGCKKEKKPFQKLIVEKEAVQKKQVVYQVFTRLFGNTNAANKPWGTIEENGVGKFNDFTEKALKEIKDLGVTHIWYTGVPHHDVITDYTKYGISNDDPDVVKGRAGSPYAVKDYYNVNPDLALHVDNRLEEFQALIKRSHETGLKVIIDIVPNHVARNYKSISKPDGIKDFGEEDDTSVTYHVNNNFYYNPDEVFEVPDWENGYMPLGGEKHSLADGLFVENPTKWTGNGSRASKPNMGDWYETVKVNYGISPAGNKDFDELPEGFDDENYEKHFEFWKDKTVPNSWLKFRNIALYWLDKGVDGFRYDMAEMVPVEFWSFMNSSIKMKNPEAFLLAEVYNPSLYRDYIKKGKMDYLYDKVQLYDTIKHVIQGHGKTDNIPPIFEDLKDIEHHMLHFLENHDEQRLSSPDFAGNAKKGKPAMVVSATSTTAPTMIYFGQEVGEDGSEETGFGDPTRTSIFDYVGVPAHQRWMNNKQFDGGQLTNEEKQLRGFYKRLLNFTINSSALVGKYADIHLYNREKTENYNDKLLSFVRWSNDEKLIIISNFDAENDYEFELEIPGHIISEWKLNNRNVNVFDVLYNEFSSQLIVENGLGKIDVKLNALGSYILKIQ</sequence>
<dbReference type="InterPro" id="IPR017853">
    <property type="entry name" value="GH"/>
</dbReference>
<evidence type="ECO:0000313" key="2">
    <source>
        <dbReference type="EMBL" id="MEF3832755.1"/>
    </source>
</evidence>
<evidence type="ECO:0000313" key="3">
    <source>
        <dbReference type="Proteomes" id="UP001337305"/>
    </source>
</evidence>
<dbReference type="Proteomes" id="UP001337305">
    <property type="component" value="Unassembled WGS sequence"/>
</dbReference>
<organism evidence="2 3">
    <name type="scientific">Flavivirga spongiicola</name>
    <dbReference type="NCBI Taxonomy" id="421621"/>
    <lineage>
        <taxon>Bacteria</taxon>
        <taxon>Pseudomonadati</taxon>
        <taxon>Bacteroidota</taxon>
        <taxon>Flavobacteriia</taxon>
        <taxon>Flavobacteriales</taxon>
        <taxon>Flavobacteriaceae</taxon>
        <taxon>Flavivirga</taxon>
    </lineage>
</organism>
<dbReference type="SUPFAM" id="SSF51445">
    <property type="entry name" value="(Trans)glycosidases"/>
    <property type="match status" value="1"/>
</dbReference>
<reference evidence="2 3" key="1">
    <citation type="submission" date="2022-09" db="EMBL/GenBank/DDBJ databases">
        <title>Genome sequencing of Flavivirga sp. MEBiC05379.</title>
        <authorList>
            <person name="Oh H.-M."/>
            <person name="Kwon K.K."/>
            <person name="Park M.J."/>
            <person name="Yang S.-H."/>
        </authorList>
    </citation>
    <scope>NUCLEOTIDE SEQUENCE [LARGE SCALE GENOMIC DNA]</scope>
    <source>
        <strain evidence="2 3">MEBiC05379</strain>
    </source>
</reference>
<protein>
    <submittedName>
        <fullName evidence="2">Alpha-amylase family protein</fullName>
    </submittedName>
</protein>
<feature type="domain" description="Glycosyl hydrolase family 13 catalytic" evidence="1">
    <location>
        <begin position="44"/>
        <end position="515"/>
    </location>
</feature>
<dbReference type="Gene3D" id="3.20.20.80">
    <property type="entry name" value="Glycosidases"/>
    <property type="match status" value="2"/>
</dbReference>
<dbReference type="PANTHER" id="PTHR10357:SF205">
    <property type="entry name" value="O-GLYCOSYL HYDROLASE FAMILY 13"/>
    <property type="match status" value="1"/>
</dbReference>